<evidence type="ECO:0000259" key="1">
    <source>
        <dbReference type="Pfam" id="PF13401"/>
    </source>
</evidence>
<dbReference type="Gene3D" id="3.40.50.300">
    <property type="entry name" value="P-loop containing nucleotide triphosphate hydrolases"/>
    <property type="match status" value="1"/>
</dbReference>
<dbReference type="AlphaFoldDB" id="F3YVY7"/>
<dbReference type="PANTHER" id="PTHR35894">
    <property type="entry name" value="GENERAL SECRETION PATHWAY PROTEIN A-RELATED"/>
    <property type="match status" value="1"/>
</dbReference>
<dbReference type="Pfam" id="PF13401">
    <property type="entry name" value="AAA_22"/>
    <property type="match status" value="1"/>
</dbReference>
<name>F3YVY7_DESAF</name>
<reference evidence="2 3" key="1">
    <citation type="journal article" date="2011" name="J. Bacteriol.">
        <title>Genome sequence of the mercury-methylating and pleomorphic Desulfovibrio africanus Strain Walvis Bay.</title>
        <authorList>
            <person name="Brown S.D."/>
            <person name="Wall J.D."/>
            <person name="Kucken A.M."/>
            <person name="Gilmour C.C."/>
            <person name="Podar M."/>
            <person name="Brandt C.C."/>
            <person name="Teshima H."/>
            <person name="Detter J.C."/>
            <person name="Han C.S."/>
            <person name="Land M.L."/>
            <person name="Lucas S."/>
            <person name="Han J."/>
            <person name="Pennacchio L."/>
            <person name="Nolan M."/>
            <person name="Pitluck S."/>
            <person name="Woyke T."/>
            <person name="Goodwin L."/>
            <person name="Palumbo A.V."/>
            <person name="Elias D.A."/>
        </authorList>
    </citation>
    <scope>NUCLEOTIDE SEQUENCE [LARGE SCALE GENOMIC DNA]</scope>
    <source>
        <strain evidence="2 3">Walvis Bay</strain>
    </source>
</reference>
<feature type="domain" description="ORC1/DEAH AAA+ ATPase" evidence="1">
    <location>
        <begin position="37"/>
        <end position="149"/>
    </location>
</feature>
<keyword evidence="3" id="KW-1185">Reference proteome</keyword>
<dbReference type="EMBL" id="CP003221">
    <property type="protein sequence ID" value="EGJ49017.1"/>
    <property type="molecule type" value="Genomic_DNA"/>
</dbReference>
<proteinExistence type="predicted"/>
<dbReference type="InterPro" id="IPR052026">
    <property type="entry name" value="ExeA_AAA_ATPase_DNA-bind"/>
</dbReference>
<dbReference type="HOGENOM" id="CLU_099028_0_0_7"/>
<dbReference type="GO" id="GO:0016887">
    <property type="term" value="F:ATP hydrolysis activity"/>
    <property type="evidence" value="ECO:0007669"/>
    <property type="project" value="InterPro"/>
</dbReference>
<dbReference type="InterPro" id="IPR049945">
    <property type="entry name" value="AAA_22"/>
</dbReference>
<accession>F3YVY7</accession>
<protein>
    <submittedName>
        <fullName evidence="2">Phage transposition protein B</fullName>
    </submittedName>
</protein>
<organism evidence="2 3">
    <name type="scientific">Desulfocurvibacter africanus subsp. africanus str. Walvis Bay</name>
    <dbReference type="NCBI Taxonomy" id="690850"/>
    <lineage>
        <taxon>Bacteria</taxon>
        <taxon>Pseudomonadati</taxon>
        <taxon>Thermodesulfobacteriota</taxon>
        <taxon>Desulfovibrionia</taxon>
        <taxon>Desulfovibrionales</taxon>
        <taxon>Desulfovibrionaceae</taxon>
        <taxon>Desulfocurvibacter</taxon>
    </lineage>
</organism>
<dbReference type="STRING" id="690850.Desaf_0665"/>
<evidence type="ECO:0000313" key="2">
    <source>
        <dbReference type="EMBL" id="EGJ49017.1"/>
    </source>
</evidence>
<sequence>MTNAMQPGNGGTIAPLRNVGLFHELVGRVTSRPAHLPGMATFHGFSGYGKTFAATYAANRFRAKYVEIGESWTKRKLCSAILAELGVPARGTIADMVEKIIEALAVDQVPLIIDEADHLCGGGMVELVREIHDKSGAAIVLIGEELLPDKLAKWERVHNRMLDWVPAQPADLDDVRHLARLYCSGLEIGEDLLAKVAESSQGRVRRACVNLERIRERAATEGQEFMGLAQWGSEALFSGRPPARRL</sequence>
<dbReference type="InterPro" id="IPR027417">
    <property type="entry name" value="P-loop_NTPase"/>
</dbReference>
<dbReference type="SUPFAM" id="SSF52540">
    <property type="entry name" value="P-loop containing nucleoside triphosphate hydrolases"/>
    <property type="match status" value="1"/>
</dbReference>
<dbReference type="Proteomes" id="UP000007844">
    <property type="component" value="Chromosome"/>
</dbReference>
<evidence type="ECO:0000313" key="3">
    <source>
        <dbReference type="Proteomes" id="UP000007844"/>
    </source>
</evidence>
<dbReference type="PANTHER" id="PTHR35894:SF5">
    <property type="entry name" value="MU-LIKE PROPHAGE FLUMU DNA TRANSPOSITION PROTEIN B"/>
    <property type="match status" value="1"/>
</dbReference>
<dbReference type="eggNOG" id="COG2842">
    <property type="taxonomic scope" value="Bacteria"/>
</dbReference>
<dbReference type="RefSeq" id="WP_014258853.1">
    <property type="nucleotide sequence ID" value="NC_016629.1"/>
</dbReference>
<dbReference type="KEGG" id="daf:Desaf_0665"/>
<gene>
    <name evidence="2" type="ORF">Desaf_0665</name>
</gene>